<keyword evidence="8 9" id="KW-0472">Membrane</keyword>
<dbReference type="PANTHER" id="PTHR15099">
    <property type="entry name" value="PROTEIN PM1"/>
    <property type="match status" value="1"/>
</dbReference>
<accession>A0A4Y7MR65</accession>
<dbReference type="InterPro" id="IPR026120">
    <property type="entry name" value="TMEM11"/>
</dbReference>
<comment type="similarity">
    <text evidence="3">Belongs to the TMEM11 family.</text>
</comment>
<dbReference type="OrthoDB" id="9970856at2759"/>
<protein>
    <submittedName>
        <fullName evidence="10">EOG090X0HTT</fullName>
    </submittedName>
</protein>
<dbReference type="GO" id="GO:0007007">
    <property type="term" value="P:inner mitochondrial membrane organization"/>
    <property type="evidence" value="ECO:0007669"/>
    <property type="project" value="TreeGrafter"/>
</dbReference>
<comment type="subcellular location">
    <subcellularLocation>
        <location evidence="2">Mitochondrion inner membrane</location>
        <topology evidence="2">Multi-pass membrane protein</topology>
    </subcellularLocation>
</comment>
<keyword evidence="7" id="KW-0496">Mitochondrion</keyword>
<evidence type="ECO:0000256" key="1">
    <source>
        <dbReference type="ARBA" id="ARBA00002812"/>
    </source>
</evidence>
<dbReference type="AlphaFoldDB" id="A0A4Y7MR65"/>
<dbReference type="GO" id="GO:0005743">
    <property type="term" value="C:mitochondrial inner membrane"/>
    <property type="evidence" value="ECO:0007669"/>
    <property type="project" value="UniProtKB-SubCell"/>
</dbReference>
<evidence type="ECO:0000256" key="8">
    <source>
        <dbReference type="ARBA" id="ARBA00023136"/>
    </source>
</evidence>
<keyword evidence="6 9" id="KW-1133">Transmembrane helix</keyword>
<feature type="transmembrane region" description="Helical" evidence="9">
    <location>
        <begin position="294"/>
        <end position="314"/>
    </location>
</feature>
<reference evidence="10" key="1">
    <citation type="submission" date="2018-08" db="EMBL/GenBank/DDBJ databases">
        <authorList>
            <person name="Cornetti L."/>
        </authorList>
    </citation>
    <scope>NUCLEOTIDE SEQUENCE</scope>
    <source>
        <strain evidence="10">FI-XINB3</strain>
    </source>
</reference>
<sequence length="316" mass="36773">MKRFQQDWNDLDRGTEGLCLFEWDGDEEKRDDPEESEVLEELDDDLESDEELLEDRELVLLLLLLLDDLELHKRMDMYLYFGNYCCWMLLKPYKAVSTYSNHLKTILGCWQWKWQTQTEERAGITPLRENYKINEIAQYHWILFFLDSGPYSAEIAVVREIYDGENAQERFELELERALEAAVPVIVIEPVRLGDETARWIAVGNCLHKTAVLAGLGSVITGIFCDNRPYIYTPLGLLSLLCTGLYTASWQFDPCCKYQVEMDTKRLAKLPVNRLTTSSPIVLVRRDDNKRKTLHCTICVTAASITLWKLYFIAFK</sequence>
<proteinExistence type="evidence at transcript level"/>
<dbReference type="PANTHER" id="PTHR15099:SF2">
    <property type="entry name" value="TRANSMEMBRANE PROTEIN 11, MITOCHONDRIAL"/>
    <property type="match status" value="1"/>
</dbReference>
<evidence type="ECO:0000256" key="3">
    <source>
        <dbReference type="ARBA" id="ARBA00006060"/>
    </source>
</evidence>
<organism evidence="10">
    <name type="scientific">Daphnia magna</name>
    <dbReference type="NCBI Taxonomy" id="35525"/>
    <lineage>
        <taxon>Eukaryota</taxon>
        <taxon>Metazoa</taxon>
        <taxon>Ecdysozoa</taxon>
        <taxon>Arthropoda</taxon>
        <taxon>Crustacea</taxon>
        <taxon>Branchiopoda</taxon>
        <taxon>Diplostraca</taxon>
        <taxon>Cladocera</taxon>
        <taxon>Anomopoda</taxon>
        <taxon>Daphniidae</taxon>
        <taxon>Daphnia</taxon>
    </lineage>
</organism>
<name>A0A4Y7MR65_9CRUS</name>
<evidence type="ECO:0000256" key="5">
    <source>
        <dbReference type="ARBA" id="ARBA00022792"/>
    </source>
</evidence>
<evidence type="ECO:0000256" key="4">
    <source>
        <dbReference type="ARBA" id="ARBA00022692"/>
    </source>
</evidence>
<comment type="function">
    <text evidence="1">Plays a role in mitochondrial morphogenesis.</text>
</comment>
<gene>
    <name evidence="10" type="primary">EOG090X0HTT</name>
</gene>
<dbReference type="Pfam" id="PF14972">
    <property type="entry name" value="Mito_morph_reg"/>
    <property type="match status" value="1"/>
</dbReference>
<dbReference type="EMBL" id="LR013789">
    <property type="protein sequence ID" value="SVE83408.1"/>
    <property type="molecule type" value="mRNA"/>
</dbReference>
<evidence type="ECO:0000256" key="7">
    <source>
        <dbReference type="ARBA" id="ARBA00023128"/>
    </source>
</evidence>
<keyword evidence="5" id="KW-0999">Mitochondrion inner membrane</keyword>
<evidence type="ECO:0000256" key="9">
    <source>
        <dbReference type="SAM" id="Phobius"/>
    </source>
</evidence>
<evidence type="ECO:0000256" key="6">
    <source>
        <dbReference type="ARBA" id="ARBA00022989"/>
    </source>
</evidence>
<keyword evidence="4 9" id="KW-0812">Transmembrane</keyword>
<evidence type="ECO:0000313" key="10">
    <source>
        <dbReference type="EMBL" id="SVE83408.1"/>
    </source>
</evidence>
<evidence type="ECO:0000256" key="2">
    <source>
        <dbReference type="ARBA" id="ARBA00004448"/>
    </source>
</evidence>